<feature type="region of interest" description="Disordered" evidence="1">
    <location>
        <begin position="105"/>
        <end position="147"/>
    </location>
</feature>
<dbReference type="RefSeq" id="XP_030982495.1">
    <property type="nucleotide sequence ID" value="XM_031125370.1"/>
</dbReference>
<evidence type="ECO:0000313" key="4">
    <source>
        <dbReference type="RefSeq" id="XP_030982495.1"/>
    </source>
</evidence>
<proteinExistence type="predicted"/>
<keyword evidence="2" id="KW-1133">Transmembrane helix</keyword>
<accession>A0A6P8B5S7</accession>
<sequence length="147" mass="16254">MVLDPISGIFNDAFAVAGNIIFKSIVACAVAAKFILIVAILIWDPTRKVNLYEILSELRMLIVSACLPLLAGILIALAPVMVYYMIKLSWDKERSLSDNLEMMWRPPASADSKPNSNEDAPPTPSQPENVDQPPIDPSPKEIEKEYV</sequence>
<keyword evidence="2" id="KW-0472">Membrane</keyword>
<name>A0A6P8B5S7_PYRGI</name>
<feature type="transmembrane region" description="Helical" evidence="2">
    <location>
        <begin position="62"/>
        <end position="86"/>
    </location>
</feature>
<keyword evidence="2" id="KW-0812">Transmembrane</keyword>
<protein>
    <submittedName>
        <fullName evidence="4">Uncharacterized protein</fullName>
    </submittedName>
</protein>
<feature type="compositionally biased region" description="Basic and acidic residues" evidence="1">
    <location>
        <begin position="138"/>
        <end position="147"/>
    </location>
</feature>
<keyword evidence="3" id="KW-1185">Reference proteome</keyword>
<evidence type="ECO:0000256" key="2">
    <source>
        <dbReference type="SAM" id="Phobius"/>
    </source>
</evidence>
<feature type="transmembrane region" description="Helical" evidence="2">
    <location>
        <begin position="20"/>
        <end position="42"/>
    </location>
</feature>
<dbReference type="AlphaFoldDB" id="A0A6P8B5S7"/>
<evidence type="ECO:0000256" key="1">
    <source>
        <dbReference type="SAM" id="MobiDB-lite"/>
    </source>
</evidence>
<reference evidence="4" key="2">
    <citation type="submission" date="2019-10" db="EMBL/GenBank/DDBJ databases">
        <authorList>
            <consortium name="NCBI Genome Project"/>
        </authorList>
    </citation>
    <scope>NUCLEOTIDE SEQUENCE</scope>
    <source>
        <strain evidence="4">NI907</strain>
    </source>
</reference>
<organism evidence="3 4">
    <name type="scientific">Pyricularia grisea</name>
    <name type="common">Crabgrass-specific blast fungus</name>
    <name type="synonym">Magnaporthe grisea</name>
    <dbReference type="NCBI Taxonomy" id="148305"/>
    <lineage>
        <taxon>Eukaryota</taxon>
        <taxon>Fungi</taxon>
        <taxon>Dikarya</taxon>
        <taxon>Ascomycota</taxon>
        <taxon>Pezizomycotina</taxon>
        <taxon>Sordariomycetes</taxon>
        <taxon>Sordariomycetidae</taxon>
        <taxon>Magnaporthales</taxon>
        <taxon>Pyriculariaceae</taxon>
        <taxon>Pyricularia</taxon>
    </lineage>
</organism>
<gene>
    <name evidence="4" type="ORF">PgNI_05337</name>
</gene>
<dbReference type="Proteomes" id="UP000515153">
    <property type="component" value="Chromosome I"/>
</dbReference>
<dbReference type="GeneID" id="41960279"/>
<reference evidence="3 4" key="1">
    <citation type="journal article" date="2019" name="Mol. Biol. Evol.">
        <title>Blast fungal genomes show frequent chromosomal changes, gene gains and losses, and effector gene turnover.</title>
        <authorList>
            <person name="Gomez Luciano L.B."/>
            <person name="Jason Tsai I."/>
            <person name="Chuma I."/>
            <person name="Tosa Y."/>
            <person name="Chen Y.H."/>
            <person name="Li J.Y."/>
            <person name="Li M.Y."/>
            <person name="Jade Lu M.Y."/>
            <person name="Nakayashiki H."/>
            <person name="Li W.H."/>
        </authorList>
    </citation>
    <scope>NUCLEOTIDE SEQUENCE [LARGE SCALE GENOMIC DNA]</scope>
    <source>
        <strain evidence="3 4">NI907</strain>
    </source>
</reference>
<reference evidence="4" key="3">
    <citation type="submission" date="2025-08" db="UniProtKB">
        <authorList>
            <consortium name="RefSeq"/>
        </authorList>
    </citation>
    <scope>IDENTIFICATION</scope>
    <source>
        <strain evidence="4">NI907</strain>
    </source>
</reference>
<dbReference type="KEGG" id="pgri:PgNI_05337"/>
<evidence type="ECO:0000313" key="3">
    <source>
        <dbReference type="Proteomes" id="UP000515153"/>
    </source>
</evidence>